<proteinExistence type="predicted"/>
<dbReference type="GO" id="GO:0016787">
    <property type="term" value="F:hydrolase activity"/>
    <property type="evidence" value="ECO:0007669"/>
    <property type="project" value="UniProtKB-KW"/>
</dbReference>
<reference evidence="3 4" key="1">
    <citation type="journal article" date="2012" name="J. Bacteriol.">
        <title>Genome Sequence of Corynebacterium casei UCMA 3821, Isolated from a Smear-Ripened Cheese.</title>
        <authorList>
            <person name="Monnet C."/>
            <person name="Loux V."/>
            <person name="Bento P."/>
            <person name="Gibrat J.F."/>
            <person name="Straub C."/>
            <person name="Bonnarme P."/>
            <person name="Landaud S."/>
            <person name="Irlinger F."/>
        </authorList>
    </citation>
    <scope>NUCLEOTIDE SEQUENCE [LARGE SCALE GENOMIC DNA]</scope>
    <source>
        <strain evidence="3 4">UCMA 3821</strain>
    </source>
</reference>
<dbReference type="Pfam" id="PF12697">
    <property type="entry name" value="Abhydrolase_6"/>
    <property type="match status" value="1"/>
</dbReference>
<organism evidence="3 4">
    <name type="scientific">Corynebacterium casei UCMA 3821</name>
    <dbReference type="NCBI Taxonomy" id="1110505"/>
    <lineage>
        <taxon>Bacteria</taxon>
        <taxon>Bacillati</taxon>
        <taxon>Actinomycetota</taxon>
        <taxon>Actinomycetes</taxon>
        <taxon>Mycobacteriales</taxon>
        <taxon>Corynebacteriaceae</taxon>
        <taxon>Corynebacterium</taxon>
    </lineage>
</organism>
<evidence type="ECO:0000259" key="2">
    <source>
        <dbReference type="Pfam" id="PF12697"/>
    </source>
</evidence>
<sequence>MRSKFTQDLEQNVQVMGEGEDILLIMGQGARGRVWHSYQAPKLVAAGYRVITYDNLSVTSDRPYSFQDIVDEASQILDDYADGPAVVGGTSLGASITAALAAQRPTMVRGAVLCALAGVLPEKQLVKIGSATTPEAFSGLNLSPMTLSNPLRRRTWNQLIEYSVDMNRPLGNPPCDQREHWSLESMLRSIQAPILNIVYADDHVVPPSLSHYLASLIPNSQVEELANAGHWGYLERPEALNQLFLDFLANLH</sequence>
<gene>
    <name evidence="3" type="ORF">CCAS_12740</name>
</gene>
<dbReference type="InterPro" id="IPR029058">
    <property type="entry name" value="AB_hydrolase_fold"/>
</dbReference>
<evidence type="ECO:0000313" key="4">
    <source>
        <dbReference type="Proteomes" id="UP000004840"/>
    </source>
</evidence>
<dbReference type="GO" id="GO:0016020">
    <property type="term" value="C:membrane"/>
    <property type="evidence" value="ECO:0007669"/>
    <property type="project" value="TreeGrafter"/>
</dbReference>
<evidence type="ECO:0000313" key="3">
    <source>
        <dbReference type="EMBL" id="CCE56014.1"/>
    </source>
</evidence>
<protein>
    <submittedName>
        <fullName evidence="3">Putative hydrolase</fullName>
    </submittedName>
</protein>
<accession>G7I0P9</accession>
<feature type="domain" description="AB hydrolase-1" evidence="2">
    <location>
        <begin position="27"/>
        <end position="242"/>
    </location>
</feature>
<dbReference type="EMBL" id="CAFW01000094">
    <property type="protein sequence ID" value="CCE56014.1"/>
    <property type="molecule type" value="Genomic_DNA"/>
</dbReference>
<dbReference type="InterPro" id="IPR050266">
    <property type="entry name" value="AB_hydrolase_sf"/>
</dbReference>
<dbReference type="Gene3D" id="3.40.50.1820">
    <property type="entry name" value="alpha/beta hydrolase"/>
    <property type="match status" value="1"/>
</dbReference>
<dbReference type="PANTHER" id="PTHR43798:SF31">
    <property type="entry name" value="AB HYDROLASE SUPERFAMILY PROTEIN YCLE"/>
    <property type="match status" value="1"/>
</dbReference>
<dbReference type="Proteomes" id="UP000004840">
    <property type="component" value="Unassembled WGS sequence"/>
</dbReference>
<dbReference type="InterPro" id="IPR000073">
    <property type="entry name" value="AB_hydrolase_1"/>
</dbReference>
<name>G7I0P9_9CORY</name>
<dbReference type="PANTHER" id="PTHR43798">
    <property type="entry name" value="MONOACYLGLYCEROL LIPASE"/>
    <property type="match status" value="1"/>
</dbReference>
<dbReference type="RefSeq" id="WP_006823452.1">
    <property type="nucleotide sequence ID" value="NZ_CAFW01000094.1"/>
</dbReference>
<dbReference type="SUPFAM" id="SSF53474">
    <property type="entry name" value="alpha/beta-Hydrolases"/>
    <property type="match status" value="1"/>
</dbReference>
<evidence type="ECO:0000256" key="1">
    <source>
        <dbReference type="ARBA" id="ARBA00022801"/>
    </source>
</evidence>
<dbReference type="AlphaFoldDB" id="G7I0P9"/>
<keyword evidence="1 3" id="KW-0378">Hydrolase</keyword>
<comment type="caution">
    <text evidence="3">The sequence shown here is derived from an EMBL/GenBank/DDBJ whole genome shotgun (WGS) entry which is preliminary data.</text>
</comment>